<dbReference type="Proteomes" id="UP000319711">
    <property type="component" value="Segment"/>
</dbReference>
<proteinExistence type="predicted"/>
<evidence type="ECO:0000313" key="1">
    <source>
        <dbReference type="EMBL" id="QDH49641.1"/>
    </source>
</evidence>
<evidence type="ECO:0000313" key="2">
    <source>
        <dbReference type="Proteomes" id="UP000319711"/>
    </source>
</evidence>
<dbReference type="GeneID" id="55620356"/>
<dbReference type="RefSeq" id="YP_009849852.1">
    <property type="nucleotide sequence ID" value="NC_048796.1"/>
</dbReference>
<organism evidence="1 2">
    <name type="scientific">Pantoea phage Kyle</name>
    <dbReference type="NCBI Taxonomy" id="2589665"/>
    <lineage>
        <taxon>Viruses</taxon>
        <taxon>Duplodnaviria</taxon>
        <taxon>Heunggongvirae</taxon>
        <taxon>Uroviricota</taxon>
        <taxon>Caudoviricetes</taxon>
        <taxon>Lindbergviridae</taxon>
        <taxon>Kylevirus</taxon>
        <taxon>Kylevirus kyle</taxon>
    </lineage>
</organism>
<dbReference type="EMBL" id="MN038177">
    <property type="protein sequence ID" value="QDH49641.1"/>
    <property type="molecule type" value="Genomic_DNA"/>
</dbReference>
<protein>
    <submittedName>
        <fullName evidence="1">Uncharacterized protein</fullName>
    </submittedName>
</protein>
<dbReference type="KEGG" id="vg:55620356"/>
<gene>
    <name evidence="1" type="primary">19</name>
    <name evidence="1" type="ORF">KYLE_20</name>
</gene>
<sequence length="85" mass="9173">MSSTINVELDRKKWVKIANKAGIVTTQLQTSIGSVSFYAGQSAPSEDRETPAITLTAQNQLPTFSEKAEVWARGSGTLTVMTIDV</sequence>
<keyword evidence="2" id="KW-1185">Reference proteome</keyword>
<accession>A0A514A8P1</accession>
<reference evidence="1 2" key="1">
    <citation type="submission" date="2019-06" db="EMBL/GenBank/DDBJ databases">
        <authorList>
            <person name="Fakulujo A."/>
            <person name="Fiaz D."/>
            <person name="Garg S."/>
            <person name="Gordon G."/>
            <person name="Haider Z."/>
            <person name="Hale A."/>
            <person name="Hodges K."/>
            <person name="Jacob L."/>
            <person name="Kandil F."/>
            <person name="Kincaid V."/>
            <person name="Melchor-Guerra M."/>
            <person name="Morrelli A."/>
            <person name="Morris R."/>
            <person name="Nawaz M."/>
            <person name="Nguyen N."/>
            <person name="Omair A."/>
            <person name="Pray J."/>
            <person name="Saleem H."/>
            <person name="Saravane K."/>
            <person name="Sharma A."/>
            <person name="Singh A."/>
            <person name="Walston M."/>
            <person name="Zaman H."/>
            <person name="Puthuveetil N."/>
            <person name="Do L."/>
            <person name="Islam N."/>
            <person name="Johnson A."/>
        </authorList>
    </citation>
    <scope>NUCLEOTIDE SEQUENCE [LARGE SCALE GENOMIC DNA]</scope>
</reference>
<name>A0A514A8P1_9CAUD</name>